<dbReference type="RefSeq" id="WP_208010975.1">
    <property type="nucleotide sequence ID" value="NZ_CP071796.1"/>
</dbReference>
<gene>
    <name evidence="1" type="ORF">J1M35_09545</name>
</gene>
<evidence type="ECO:0000313" key="1">
    <source>
        <dbReference type="EMBL" id="QTD47079.1"/>
    </source>
</evidence>
<protein>
    <submittedName>
        <fullName evidence="1">DUF4194 domain-containing protein</fullName>
    </submittedName>
</protein>
<accession>A0A975CK45</accession>
<keyword evidence="2" id="KW-1185">Reference proteome</keyword>
<dbReference type="KEGG" id="otd:J1M35_09545"/>
<reference evidence="1" key="1">
    <citation type="submission" date="2021-03" db="EMBL/GenBank/DDBJ databases">
        <title>Ottowia sp. 27C isolated from the cloaca of a Giant Asian pond turtle (Heosemys grandis).</title>
        <authorList>
            <person name="Spergser J."/>
            <person name="Busse H.-J."/>
        </authorList>
    </citation>
    <scope>NUCLEOTIDE SEQUENCE</scope>
    <source>
        <strain evidence="1">27C</strain>
    </source>
</reference>
<organism evidence="1 2">
    <name type="scientific">Ottowia testudinis</name>
    <dbReference type="NCBI Taxonomy" id="2816950"/>
    <lineage>
        <taxon>Bacteria</taxon>
        <taxon>Pseudomonadati</taxon>
        <taxon>Pseudomonadota</taxon>
        <taxon>Betaproteobacteria</taxon>
        <taxon>Burkholderiales</taxon>
        <taxon>Comamonadaceae</taxon>
        <taxon>Ottowia</taxon>
    </lineage>
</organism>
<name>A0A975CK45_9BURK</name>
<dbReference type="AlphaFoldDB" id="A0A975CK45"/>
<dbReference type="InterPro" id="IPR025449">
    <property type="entry name" value="JetB"/>
</dbReference>
<evidence type="ECO:0000313" key="2">
    <source>
        <dbReference type="Proteomes" id="UP000663903"/>
    </source>
</evidence>
<dbReference type="EMBL" id="CP071796">
    <property type="protein sequence ID" value="QTD47079.1"/>
    <property type="molecule type" value="Genomic_DNA"/>
</dbReference>
<dbReference type="Pfam" id="PF13835">
    <property type="entry name" value="DUF4194"/>
    <property type="match status" value="1"/>
</dbReference>
<dbReference type="Proteomes" id="UP000663903">
    <property type="component" value="Chromosome"/>
</dbReference>
<sequence>MEANLADTARLTPPAVKGAVQELLRSGVVEAEERPKTYELLRQRPLEVAQALEPLDLQCRLDEVRGLAYLSVGRNYAGSESAAAPADGITDASADAADTGWTHPLVRRQRLNLEQSLLLALLRQHYLTHEQQAGVGGGVARASLAELGAELATHLGESGSDRKDDKRLRQLLAGLKEHGVVGDVQDNGQVPIRPLIAHVANPDSLLALLRQFERLTEGGQDAGEGAA</sequence>
<proteinExistence type="predicted"/>